<protein>
    <submittedName>
        <fullName evidence="1">Uncharacterized protein</fullName>
    </submittedName>
</protein>
<evidence type="ECO:0000313" key="2">
    <source>
        <dbReference type="Proteomes" id="UP000243719"/>
    </source>
</evidence>
<evidence type="ECO:0000313" key="1">
    <source>
        <dbReference type="EMBL" id="SDV46998.1"/>
    </source>
</evidence>
<gene>
    <name evidence="1" type="ORF">SAMN05216551_102175</name>
</gene>
<dbReference type="RefSeq" id="WP_091905036.1">
    <property type="nucleotide sequence ID" value="NZ_FNLO01000002.1"/>
</dbReference>
<dbReference type="STRING" id="1770053.SAMN05216551_102175"/>
<organism evidence="1 2">
    <name type="scientific">Chitinasiproducens palmae</name>
    <dbReference type="NCBI Taxonomy" id="1770053"/>
    <lineage>
        <taxon>Bacteria</taxon>
        <taxon>Pseudomonadati</taxon>
        <taxon>Pseudomonadota</taxon>
        <taxon>Betaproteobacteria</taxon>
        <taxon>Burkholderiales</taxon>
        <taxon>Burkholderiaceae</taxon>
        <taxon>Chitinasiproducens</taxon>
    </lineage>
</organism>
<dbReference type="EMBL" id="FNLO01000002">
    <property type="protein sequence ID" value="SDV46998.1"/>
    <property type="molecule type" value="Genomic_DNA"/>
</dbReference>
<dbReference type="OrthoDB" id="6888798at2"/>
<dbReference type="AlphaFoldDB" id="A0A1H2PLT5"/>
<name>A0A1H2PLT5_9BURK</name>
<proteinExistence type="predicted"/>
<keyword evidence="2" id="KW-1185">Reference proteome</keyword>
<sequence length="132" mass="14869">MPEYLCAAELIDLARRAETASPAACACTKTSLVGWQSQPVSLDEAQLREIATLLPPDDPEPSFAEYLPGKVKYWSPDAPIAPRYFPYNRCGIWECRHCGRLYLRYTEGGGYFVDRRIRALDSALIEDVPIQD</sequence>
<dbReference type="Proteomes" id="UP000243719">
    <property type="component" value="Unassembled WGS sequence"/>
</dbReference>
<accession>A0A1H2PLT5</accession>
<reference evidence="2" key="1">
    <citation type="submission" date="2016-09" db="EMBL/GenBank/DDBJ databases">
        <authorList>
            <person name="Varghese N."/>
            <person name="Submissions S."/>
        </authorList>
    </citation>
    <scope>NUCLEOTIDE SEQUENCE [LARGE SCALE GENOMIC DNA]</scope>
    <source>
        <strain evidence="2">JS23</strain>
    </source>
</reference>